<comment type="caution">
    <text evidence="1">The sequence shown here is derived from an EMBL/GenBank/DDBJ whole genome shotgun (WGS) entry which is preliminary data.</text>
</comment>
<name>A0A8S3XL94_PARAO</name>
<dbReference type="PANTHER" id="PTHR10773:SF19">
    <property type="match status" value="1"/>
</dbReference>
<dbReference type="Proteomes" id="UP000691718">
    <property type="component" value="Unassembled WGS sequence"/>
</dbReference>
<evidence type="ECO:0000313" key="1">
    <source>
        <dbReference type="EMBL" id="CAG5026606.1"/>
    </source>
</evidence>
<proteinExistence type="predicted"/>
<accession>A0A8S3XL94</accession>
<gene>
    <name evidence="1" type="ORF">PAPOLLO_LOCUS18652</name>
</gene>
<keyword evidence="2" id="KW-1185">Reference proteome</keyword>
<sequence>MEPNRVYVGHDLRQGLIPGNKTSKAMKQFVKLHIDMFPRIESHYCRKDSKKIYLESDLNMARLYKLYKEEFCPERNINPVFLYVYEKIFKSYDPPLAFYKPKKDQCTKCNVYKSAEDKISLQRDYGERKARKKESLEAKAYDKKESIRGRH</sequence>
<protein>
    <submittedName>
        <fullName evidence="1">(apollo) hypothetical protein</fullName>
    </submittedName>
</protein>
<dbReference type="OrthoDB" id="6776127at2759"/>
<dbReference type="PANTHER" id="PTHR10773">
    <property type="entry name" value="DNA-DIRECTED RNA POLYMERASES I, II, AND III SUBUNIT RPABC2"/>
    <property type="match status" value="1"/>
</dbReference>
<dbReference type="EMBL" id="CAJQZP010001179">
    <property type="protein sequence ID" value="CAG5026606.1"/>
    <property type="molecule type" value="Genomic_DNA"/>
</dbReference>
<organism evidence="1 2">
    <name type="scientific">Parnassius apollo</name>
    <name type="common">Apollo butterfly</name>
    <name type="synonym">Papilio apollo</name>
    <dbReference type="NCBI Taxonomy" id="110799"/>
    <lineage>
        <taxon>Eukaryota</taxon>
        <taxon>Metazoa</taxon>
        <taxon>Ecdysozoa</taxon>
        <taxon>Arthropoda</taxon>
        <taxon>Hexapoda</taxon>
        <taxon>Insecta</taxon>
        <taxon>Pterygota</taxon>
        <taxon>Neoptera</taxon>
        <taxon>Endopterygota</taxon>
        <taxon>Lepidoptera</taxon>
        <taxon>Glossata</taxon>
        <taxon>Ditrysia</taxon>
        <taxon>Papilionoidea</taxon>
        <taxon>Papilionidae</taxon>
        <taxon>Parnassiinae</taxon>
        <taxon>Parnassini</taxon>
        <taxon>Parnassius</taxon>
        <taxon>Parnassius</taxon>
    </lineage>
</organism>
<reference evidence="1" key="1">
    <citation type="submission" date="2021-04" db="EMBL/GenBank/DDBJ databases">
        <authorList>
            <person name="Tunstrom K."/>
        </authorList>
    </citation>
    <scope>NUCLEOTIDE SEQUENCE</scope>
</reference>
<evidence type="ECO:0000313" key="2">
    <source>
        <dbReference type="Proteomes" id="UP000691718"/>
    </source>
</evidence>
<dbReference type="AlphaFoldDB" id="A0A8S3XL94"/>